<comment type="caution">
    <text evidence="2">The sequence shown here is derived from an EMBL/GenBank/DDBJ whole genome shotgun (WGS) entry which is preliminary data.</text>
</comment>
<gene>
    <name evidence="2" type="ORF">Mgra_00010035</name>
</gene>
<dbReference type="OrthoDB" id="5894725at2759"/>
<dbReference type="InterPro" id="IPR019579">
    <property type="entry name" value="FAM161A/B"/>
</dbReference>
<dbReference type="EMBL" id="JABEBT010000210">
    <property type="protein sequence ID" value="KAF7624685.1"/>
    <property type="molecule type" value="Genomic_DNA"/>
</dbReference>
<evidence type="ECO:0000313" key="3">
    <source>
        <dbReference type="Proteomes" id="UP000605970"/>
    </source>
</evidence>
<reference evidence="2" key="1">
    <citation type="journal article" date="2020" name="Ecol. Evol.">
        <title>Genome structure and content of the rice root-knot nematode (Meloidogyne graminicola).</title>
        <authorList>
            <person name="Phan N.T."/>
            <person name="Danchin E.G.J."/>
            <person name="Klopp C."/>
            <person name="Perfus-Barbeoch L."/>
            <person name="Kozlowski D.K."/>
            <person name="Koutsovoulos G.D."/>
            <person name="Lopez-Roques C."/>
            <person name="Bouchez O."/>
            <person name="Zahm M."/>
            <person name="Besnard G."/>
            <person name="Bellafiore S."/>
        </authorList>
    </citation>
    <scope>NUCLEOTIDE SEQUENCE</scope>
    <source>
        <strain evidence="2">VN-18</strain>
    </source>
</reference>
<evidence type="ECO:0000313" key="2">
    <source>
        <dbReference type="EMBL" id="KAF7624685.1"/>
    </source>
</evidence>
<dbReference type="Proteomes" id="UP000605970">
    <property type="component" value="Unassembled WGS sequence"/>
</dbReference>
<accession>A0A8S9ZB09</accession>
<dbReference type="Pfam" id="PF10595">
    <property type="entry name" value="FAM161A_B"/>
    <property type="match status" value="1"/>
</dbReference>
<dbReference type="AlphaFoldDB" id="A0A8S9ZB09"/>
<sequence>MLENKRQEDLQFKLYRFRARSVPSSTYKQPNNDWKTNKQRYRTRSLPSRNYSSLINNSFKNKKYQQNIHQYIHSPPLSTYLRPSSCSQSMEELRALKAQKRSIELLSKSYGPIGIEEHSIRWKILYKLRHSQQCLASSKPLNENFKAQTISDFVKLQEEFTRQLAASRRYRTSTVPIPFNLSERKYNGEIRGHSCEVKREFSFLILICRIGQEKTVKKEGEEVENEKKLKEMLQKYGGDHK</sequence>
<organism evidence="2 3">
    <name type="scientific">Meloidogyne graminicola</name>
    <dbReference type="NCBI Taxonomy" id="189291"/>
    <lineage>
        <taxon>Eukaryota</taxon>
        <taxon>Metazoa</taxon>
        <taxon>Ecdysozoa</taxon>
        <taxon>Nematoda</taxon>
        <taxon>Chromadorea</taxon>
        <taxon>Rhabditida</taxon>
        <taxon>Tylenchina</taxon>
        <taxon>Tylenchomorpha</taxon>
        <taxon>Tylenchoidea</taxon>
        <taxon>Meloidogynidae</taxon>
        <taxon>Meloidogyninae</taxon>
        <taxon>Meloidogyne</taxon>
    </lineage>
</organism>
<evidence type="ECO:0000256" key="1">
    <source>
        <dbReference type="SAM" id="MobiDB-lite"/>
    </source>
</evidence>
<name>A0A8S9ZB09_9BILA</name>
<keyword evidence="3" id="KW-1185">Reference proteome</keyword>
<feature type="region of interest" description="Disordered" evidence="1">
    <location>
        <begin position="23"/>
        <end position="42"/>
    </location>
</feature>
<protein>
    <submittedName>
        <fullName evidence="2">SMC_N domain-containing protein</fullName>
    </submittedName>
</protein>
<feature type="compositionally biased region" description="Polar residues" evidence="1">
    <location>
        <begin position="23"/>
        <end position="34"/>
    </location>
</feature>
<proteinExistence type="predicted"/>